<dbReference type="InterPro" id="IPR021109">
    <property type="entry name" value="Peptidase_aspartic_dom_sf"/>
</dbReference>
<dbReference type="AlphaFoldDB" id="A0A8S4FBW5"/>
<dbReference type="Proteomes" id="UP000653454">
    <property type="component" value="Unassembled WGS sequence"/>
</dbReference>
<reference evidence="1" key="1">
    <citation type="submission" date="2020-11" db="EMBL/GenBank/DDBJ databases">
        <authorList>
            <person name="Whiteford S."/>
        </authorList>
    </citation>
    <scope>NUCLEOTIDE SEQUENCE</scope>
</reference>
<evidence type="ECO:0000313" key="2">
    <source>
        <dbReference type="Proteomes" id="UP000653454"/>
    </source>
</evidence>
<dbReference type="Gene3D" id="2.40.70.10">
    <property type="entry name" value="Acid Proteases"/>
    <property type="match status" value="1"/>
</dbReference>
<gene>
    <name evidence="1" type="ORF">PLXY2_LOCUS8202</name>
</gene>
<accession>A0A8S4FBW5</accession>
<proteinExistence type="predicted"/>
<protein>
    <submittedName>
        <fullName evidence="1">(diamondback moth) hypothetical protein</fullName>
    </submittedName>
</protein>
<evidence type="ECO:0000313" key="1">
    <source>
        <dbReference type="EMBL" id="CAG9124599.1"/>
    </source>
</evidence>
<keyword evidence="2" id="KW-1185">Reference proteome</keyword>
<dbReference type="EMBL" id="CAJHNJ030000030">
    <property type="protein sequence ID" value="CAG9124599.1"/>
    <property type="molecule type" value="Genomic_DNA"/>
</dbReference>
<name>A0A8S4FBW5_PLUXY</name>
<organism evidence="1 2">
    <name type="scientific">Plutella xylostella</name>
    <name type="common">Diamondback moth</name>
    <name type="synonym">Plutella maculipennis</name>
    <dbReference type="NCBI Taxonomy" id="51655"/>
    <lineage>
        <taxon>Eukaryota</taxon>
        <taxon>Metazoa</taxon>
        <taxon>Ecdysozoa</taxon>
        <taxon>Arthropoda</taxon>
        <taxon>Hexapoda</taxon>
        <taxon>Insecta</taxon>
        <taxon>Pterygota</taxon>
        <taxon>Neoptera</taxon>
        <taxon>Endopterygota</taxon>
        <taxon>Lepidoptera</taxon>
        <taxon>Glossata</taxon>
        <taxon>Ditrysia</taxon>
        <taxon>Yponomeutoidea</taxon>
        <taxon>Plutellidae</taxon>
        <taxon>Plutella</taxon>
    </lineage>
</organism>
<dbReference type="SUPFAM" id="SSF50630">
    <property type="entry name" value="Acid proteases"/>
    <property type="match status" value="1"/>
</dbReference>
<sequence>MVTPRPKVRCGFCRLPGHTGEECRKRQKAESMQKDTVMPPKFVEAVTQVPSPSRPKFSCYGCGAPGVVRANCTVCSSKKPTVNDLKEKIENVSFCAVNVETDARARPVVYISIDDMHGVAHIDTCAKSSIASYKLYCCLKAKGYKFNEKLVSVTLADGLTKEQTVLATRVTVKICGYMVPTTFIVLPDAQNNKTLLGIGFIQDAKMILDLPQFTWHCLEDPETVYELYQEDFAVFDDQSTNECSMLDSW</sequence>
<comment type="caution">
    <text evidence="1">The sequence shown here is derived from an EMBL/GenBank/DDBJ whole genome shotgun (WGS) entry which is preliminary data.</text>
</comment>